<dbReference type="Gene3D" id="2.70.40.10">
    <property type="match status" value="1"/>
</dbReference>
<dbReference type="AlphaFoldDB" id="A0A7L2VNV7"/>
<dbReference type="GO" id="GO:0004190">
    <property type="term" value="F:aspartic-type endopeptidase activity"/>
    <property type="evidence" value="ECO:0007669"/>
    <property type="project" value="UniProtKB-KW"/>
</dbReference>
<keyword evidence="6" id="KW-1185">Reference proteome</keyword>
<feature type="non-terminal residue" evidence="5">
    <location>
        <position position="160"/>
    </location>
</feature>
<sequence length="160" mass="16806">RGSLGVDVVTAIDIMLTDRARAHIPSSVRGPLTIEGDKVGGLLVGRSSSGIRGIIVILGVIDADFTGQIMIMAYTICPPLFIPKGSCIAQIIAIENAQPARQMEILPVREDKGFGSTGPTVCFTTTMNNRPELKLKISTGSQSVVITALLDTGADVTIIS</sequence>
<comment type="caution">
    <text evidence="5">The sequence shown here is derived from an EMBL/GenBank/DDBJ whole genome shotgun (WGS) entry which is preliminary data.</text>
</comment>
<dbReference type="PROSITE" id="PS00141">
    <property type="entry name" value="ASP_PROTEASE"/>
    <property type="match status" value="1"/>
</dbReference>
<dbReference type="PANTHER" id="PTHR19422:SF123">
    <property type="entry name" value="RT1 CLASS I, LOCUS CE15"/>
    <property type="match status" value="1"/>
</dbReference>
<dbReference type="InterPro" id="IPR029054">
    <property type="entry name" value="dUTPase-like"/>
</dbReference>
<dbReference type="Pfam" id="PF00692">
    <property type="entry name" value="dUTPase"/>
    <property type="match status" value="1"/>
</dbReference>
<dbReference type="InterPro" id="IPR001969">
    <property type="entry name" value="Aspartic_peptidase_AS"/>
</dbReference>
<reference evidence="5 6" key="1">
    <citation type="submission" date="2019-09" db="EMBL/GenBank/DDBJ databases">
        <title>Bird 10,000 Genomes (B10K) Project - Family phase.</title>
        <authorList>
            <person name="Zhang G."/>
        </authorList>
    </citation>
    <scope>NUCLEOTIDE SEQUENCE [LARGE SCALE GENOMIC DNA]</scope>
    <source>
        <strain evidence="5">B10K-DU-012-52</strain>
    </source>
</reference>
<evidence type="ECO:0000256" key="1">
    <source>
        <dbReference type="ARBA" id="ARBA00022670"/>
    </source>
</evidence>
<proteinExistence type="predicted"/>
<feature type="non-terminal residue" evidence="5">
    <location>
        <position position="1"/>
    </location>
</feature>
<dbReference type="InterPro" id="IPR036157">
    <property type="entry name" value="dUTPase-like_sf"/>
</dbReference>
<name>A0A7L2VNV7_9AVES</name>
<evidence type="ECO:0000313" key="6">
    <source>
        <dbReference type="Proteomes" id="UP000520535"/>
    </source>
</evidence>
<dbReference type="OrthoDB" id="9900537at2759"/>
<dbReference type="SUPFAM" id="SSF51283">
    <property type="entry name" value="dUTPase-like"/>
    <property type="match status" value="1"/>
</dbReference>
<dbReference type="Gene3D" id="2.40.70.10">
    <property type="entry name" value="Acid Proteases"/>
    <property type="match status" value="1"/>
</dbReference>
<dbReference type="PROSITE" id="PS50175">
    <property type="entry name" value="ASP_PROT_RETROV"/>
    <property type="match status" value="1"/>
</dbReference>
<keyword evidence="1" id="KW-0645">Protease</keyword>
<dbReference type="GO" id="GO:0006508">
    <property type="term" value="P:proteolysis"/>
    <property type="evidence" value="ECO:0007669"/>
    <property type="project" value="UniProtKB-KW"/>
</dbReference>
<protein>
    <submittedName>
        <fullName evidence="5">POK9 protein</fullName>
    </submittedName>
</protein>
<dbReference type="Pfam" id="PF00077">
    <property type="entry name" value="RVP"/>
    <property type="match status" value="1"/>
</dbReference>
<dbReference type="PANTHER" id="PTHR19422">
    <property type="entry name" value="GAG RETROVIRAL POLYPROTEIN"/>
    <property type="match status" value="1"/>
</dbReference>
<keyword evidence="2" id="KW-0064">Aspartyl protease</keyword>
<dbReference type="InterPro" id="IPR018061">
    <property type="entry name" value="Retropepsins"/>
</dbReference>
<evidence type="ECO:0000256" key="3">
    <source>
        <dbReference type="ARBA" id="ARBA00022801"/>
    </source>
</evidence>
<accession>A0A7L2VNV7</accession>
<dbReference type="EMBL" id="VYZX01022759">
    <property type="protein sequence ID" value="NXS59793.1"/>
    <property type="molecule type" value="Genomic_DNA"/>
</dbReference>
<keyword evidence="3" id="KW-0378">Hydrolase</keyword>
<dbReference type="Proteomes" id="UP000520535">
    <property type="component" value="Unassembled WGS sequence"/>
</dbReference>
<organism evidence="5 6">
    <name type="scientific">Brachypteracias leptosomus</name>
    <name type="common">short-legged ground-roller</name>
    <dbReference type="NCBI Taxonomy" id="135165"/>
    <lineage>
        <taxon>Eukaryota</taxon>
        <taxon>Metazoa</taxon>
        <taxon>Chordata</taxon>
        <taxon>Craniata</taxon>
        <taxon>Vertebrata</taxon>
        <taxon>Euteleostomi</taxon>
        <taxon>Archelosauria</taxon>
        <taxon>Archosauria</taxon>
        <taxon>Dinosauria</taxon>
        <taxon>Saurischia</taxon>
        <taxon>Theropoda</taxon>
        <taxon>Coelurosauria</taxon>
        <taxon>Aves</taxon>
        <taxon>Neognathae</taxon>
        <taxon>Neoaves</taxon>
        <taxon>Telluraves</taxon>
        <taxon>Coraciimorphae</taxon>
        <taxon>Coraciiformes</taxon>
        <taxon>Brachypteraciidae</taxon>
        <taxon>Brachypteracias</taxon>
    </lineage>
</organism>
<dbReference type="InterPro" id="IPR021109">
    <property type="entry name" value="Peptidase_aspartic_dom_sf"/>
</dbReference>
<gene>
    <name evidence="5" type="primary">Ervk9_2</name>
    <name evidence="5" type="ORF">BRALEP_R10144</name>
</gene>
<feature type="domain" description="Peptidase A2" evidence="4">
    <location>
        <begin position="146"/>
        <end position="160"/>
    </location>
</feature>
<evidence type="ECO:0000256" key="2">
    <source>
        <dbReference type="ARBA" id="ARBA00022750"/>
    </source>
</evidence>
<evidence type="ECO:0000313" key="5">
    <source>
        <dbReference type="EMBL" id="NXS59793.1"/>
    </source>
</evidence>
<dbReference type="InterPro" id="IPR001995">
    <property type="entry name" value="Peptidase_A2_cat"/>
</dbReference>
<dbReference type="InterPro" id="IPR051592">
    <property type="entry name" value="HERV-K_Pro_peptidase_A2"/>
</dbReference>
<dbReference type="SUPFAM" id="SSF50630">
    <property type="entry name" value="Acid proteases"/>
    <property type="match status" value="1"/>
</dbReference>
<evidence type="ECO:0000259" key="4">
    <source>
        <dbReference type="PROSITE" id="PS50175"/>
    </source>
</evidence>